<name>A0A5B3GD72_9BACT</name>
<dbReference type="PRINTS" id="PR00368">
    <property type="entry name" value="FADPNR"/>
</dbReference>
<dbReference type="PRINTS" id="PR00411">
    <property type="entry name" value="PNDRDTASEI"/>
</dbReference>
<dbReference type="PANTHER" id="PTHR42716">
    <property type="entry name" value="L-ASPARTATE OXIDASE"/>
    <property type="match status" value="1"/>
</dbReference>
<comment type="caution">
    <text evidence="2">The sequence shown here is derived from an EMBL/GenBank/DDBJ whole genome shotgun (WGS) entry which is preliminary data.</text>
</comment>
<feature type="chain" id="PRO_5022695012" evidence="1">
    <location>
        <begin position="26"/>
        <end position="619"/>
    </location>
</feature>
<dbReference type="SUPFAM" id="SSF51905">
    <property type="entry name" value="FAD/NAD(P)-binding domain"/>
    <property type="match status" value="1"/>
</dbReference>
<dbReference type="GO" id="GO:0008734">
    <property type="term" value="F:L-aspartate oxidase activity"/>
    <property type="evidence" value="ECO:0007669"/>
    <property type="project" value="InterPro"/>
</dbReference>
<evidence type="ECO:0000313" key="2">
    <source>
        <dbReference type="EMBL" id="KAA2371524.1"/>
    </source>
</evidence>
<evidence type="ECO:0000313" key="3">
    <source>
        <dbReference type="Proteomes" id="UP000323567"/>
    </source>
</evidence>
<dbReference type="GO" id="GO:0009435">
    <property type="term" value="P:NAD+ biosynthetic process"/>
    <property type="evidence" value="ECO:0007669"/>
    <property type="project" value="InterPro"/>
</dbReference>
<keyword evidence="1" id="KW-0732">Signal</keyword>
<dbReference type="InterPro" id="IPR005288">
    <property type="entry name" value="NadB"/>
</dbReference>
<sequence length="619" mass="67629">MRFTGLKYLQLLACLGLFACGSAERYDVVIVGGGASGTAAGLQAARMGARTLIVEEFDWLGGMLTSAGVSATDGNYRLRGGIWDEFRTELARHYGCDSALMTGWVSNVLFEPSVGDSIFKRLVAGEPKLTVWYRSAAETAEREKDVWRLGVRRDGLLRQVEADVLVDATELGDVARMAGVPYDVGMDSSAVTHEDIAPAEANGIVQDLTYVAVLKDYGRDVTIPRPDGYDPSLFACCCVNDLCVAPKEPHRMWSREMMITYGKLPNGKYMINWPIEGNDYYVDMIDMTPEERADAVRRAKSHTLSFVYFLQHELGFNTLGLADDEFPTDDRLPFIPYHRESRRIHGAVRFTLNDITDPYAGTLYRTAVGVGDYPVDQHHTRYSGWDDLPDLYFHPIPSYGFPLGIVIPAGFPGLLVAEKSVSVTNLVNGSTRLQPVVLQIGQATGALAALAAAAGVDPSEVAVRRVQEAVLDAGGYLLPYLDLPAGDPRFKAMQRIGVTGILKGRGANVGWENQTWFDADRTIAESELREGLREVYPSVRSSVRETPVDGALLTAMLTEALGKPAGDIAAQTERAAAGLLSGYDPARPLTRLECALLIDAVADPFHAAEVDIYGNYKRK</sequence>
<dbReference type="InterPro" id="IPR036188">
    <property type="entry name" value="FAD/NAD-bd_sf"/>
</dbReference>
<dbReference type="PROSITE" id="PS51257">
    <property type="entry name" value="PROKAR_LIPOPROTEIN"/>
    <property type="match status" value="1"/>
</dbReference>
<proteinExistence type="predicted"/>
<feature type="signal peptide" evidence="1">
    <location>
        <begin position="1"/>
        <end position="25"/>
    </location>
</feature>
<organism evidence="2 3">
    <name type="scientific">Alistipes shahii</name>
    <dbReference type="NCBI Taxonomy" id="328814"/>
    <lineage>
        <taxon>Bacteria</taxon>
        <taxon>Pseudomonadati</taxon>
        <taxon>Bacteroidota</taxon>
        <taxon>Bacteroidia</taxon>
        <taxon>Bacteroidales</taxon>
        <taxon>Rikenellaceae</taxon>
        <taxon>Alistipes</taxon>
    </lineage>
</organism>
<dbReference type="PANTHER" id="PTHR42716:SF3">
    <property type="entry name" value="SLL1913 PROTEIN"/>
    <property type="match status" value="1"/>
</dbReference>
<dbReference type="RefSeq" id="WP_149887047.1">
    <property type="nucleotide sequence ID" value="NZ_DBFPAF010000137.1"/>
</dbReference>
<dbReference type="AlphaFoldDB" id="A0A5B3GD72"/>
<reference evidence="2 3" key="1">
    <citation type="journal article" date="2019" name="Nat. Med.">
        <title>A library of human gut bacterial isolates paired with longitudinal multiomics data enables mechanistic microbiome research.</title>
        <authorList>
            <person name="Poyet M."/>
            <person name="Groussin M."/>
            <person name="Gibbons S.M."/>
            <person name="Avila-Pacheco J."/>
            <person name="Jiang X."/>
            <person name="Kearney S.M."/>
            <person name="Perrotta A.R."/>
            <person name="Berdy B."/>
            <person name="Zhao S."/>
            <person name="Lieberman T.D."/>
            <person name="Swanson P.K."/>
            <person name="Smith M."/>
            <person name="Roesemann S."/>
            <person name="Alexander J.E."/>
            <person name="Rich S.A."/>
            <person name="Livny J."/>
            <person name="Vlamakis H."/>
            <person name="Clish C."/>
            <person name="Bullock K."/>
            <person name="Deik A."/>
            <person name="Scott J."/>
            <person name="Pierce K.A."/>
            <person name="Xavier R.J."/>
            <person name="Alm E.J."/>
        </authorList>
    </citation>
    <scope>NUCLEOTIDE SEQUENCE [LARGE SCALE GENOMIC DNA]</scope>
    <source>
        <strain evidence="2 3">BIOML-A2</strain>
    </source>
</reference>
<dbReference type="Pfam" id="PF12831">
    <property type="entry name" value="FAD_oxidored"/>
    <property type="match status" value="1"/>
</dbReference>
<gene>
    <name evidence="2" type="ORF">F2Y13_03905</name>
</gene>
<protein>
    <submittedName>
        <fullName evidence="2">FAD-dependent oxidoreductase</fullName>
    </submittedName>
</protein>
<dbReference type="EMBL" id="VVXK01000003">
    <property type="protein sequence ID" value="KAA2371524.1"/>
    <property type="molecule type" value="Genomic_DNA"/>
</dbReference>
<dbReference type="Proteomes" id="UP000323567">
    <property type="component" value="Unassembled WGS sequence"/>
</dbReference>
<accession>A0A5B3GD72</accession>
<evidence type="ECO:0000256" key="1">
    <source>
        <dbReference type="SAM" id="SignalP"/>
    </source>
</evidence>
<dbReference type="Gene3D" id="3.50.50.60">
    <property type="entry name" value="FAD/NAD(P)-binding domain"/>
    <property type="match status" value="1"/>
</dbReference>